<sequence length="28" mass="3281">MVSHTMPTDMSHEHMRNHVSLSPTNFKQ</sequence>
<evidence type="ECO:0000256" key="1">
    <source>
        <dbReference type="SAM" id="MobiDB-lite"/>
    </source>
</evidence>
<feature type="compositionally biased region" description="Polar residues" evidence="1">
    <location>
        <begin position="19"/>
        <end position="28"/>
    </location>
</feature>
<evidence type="ECO:0000313" key="2">
    <source>
        <dbReference type="EMBL" id="JAE19805.1"/>
    </source>
</evidence>
<name>A0A0A9G3Y9_ARUDO</name>
<organism evidence="2">
    <name type="scientific">Arundo donax</name>
    <name type="common">Giant reed</name>
    <name type="synonym">Donax arundinaceus</name>
    <dbReference type="NCBI Taxonomy" id="35708"/>
    <lineage>
        <taxon>Eukaryota</taxon>
        <taxon>Viridiplantae</taxon>
        <taxon>Streptophyta</taxon>
        <taxon>Embryophyta</taxon>
        <taxon>Tracheophyta</taxon>
        <taxon>Spermatophyta</taxon>
        <taxon>Magnoliopsida</taxon>
        <taxon>Liliopsida</taxon>
        <taxon>Poales</taxon>
        <taxon>Poaceae</taxon>
        <taxon>PACMAD clade</taxon>
        <taxon>Arundinoideae</taxon>
        <taxon>Arundineae</taxon>
        <taxon>Arundo</taxon>
    </lineage>
</organism>
<dbReference type="EMBL" id="GBRH01178091">
    <property type="protein sequence ID" value="JAE19805.1"/>
    <property type="molecule type" value="Transcribed_RNA"/>
</dbReference>
<reference evidence="2" key="1">
    <citation type="submission" date="2014-09" db="EMBL/GenBank/DDBJ databases">
        <authorList>
            <person name="Magalhaes I.L.F."/>
            <person name="Oliveira U."/>
            <person name="Santos F.R."/>
            <person name="Vidigal T.H.D.A."/>
            <person name="Brescovit A.D."/>
            <person name="Santos A.J."/>
        </authorList>
    </citation>
    <scope>NUCLEOTIDE SEQUENCE</scope>
    <source>
        <tissue evidence="2">Shoot tissue taken approximately 20 cm above the soil surface</tissue>
    </source>
</reference>
<proteinExistence type="predicted"/>
<reference evidence="2" key="2">
    <citation type="journal article" date="2015" name="Data Brief">
        <title>Shoot transcriptome of the giant reed, Arundo donax.</title>
        <authorList>
            <person name="Barrero R.A."/>
            <person name="Guerrero F.D."/>
            <person name="Moolhuijzen P."/>
            <person name="Goolsby J.A."/>
            <person name="Tidwell J."/>
            <person name="Bellgard S.E."/>
            <person name="Bellgard M.I."/>
        </authorList>
    </citation>
    <scope>NUCLEOTIDE SEQUENCE</scope>
    <source>
        <tissue evidence="2">Shoot tissue taken approximately 20 cm above the soil surface</tissue>
    </source>
</reference>
<feature type="region of interest" description="Disordered" evidence="1">
    <location>
        <begin position="1"/>
        <end position="28"/>
    </location>
</feature>
<dbReference type="AlphaFoldDB" id="A0A0A9G3Y9"/>
<protein>
    <submittedName>
        <fullName evidence="2">Uncharacterized protein</fullName>
    </submittedName>
</protein>
<accession>A0A0A9G3Y9</accession>